<evidence type="ECO:0000313" key="2">
    <source>
        <dbReference type="EMBL" id="MBM7811007.1"/>
    </source>
</evidence>
<proteinExistence type="predicted"/>
<dbReference type="Proteomes" id="UP001195724">
    <property type="component" value="Unassembled WGS sequence"/>
</dbReference>
<reference evidence="2 3" key="1">
    <citation type="submission" date="2021-01" db="EMBL/GenBank/DDBJ databases">
        <title>Sequencing the genomes of 1000 actinobacteria strains.</title>
        <authorList>
            <person name="Klenk H.-P."/>
        </authorList>
    </citation>
    <scope>NUCLEOTIDE SEQUENCE [LARGE SCALE GENOMIC DNA]</scope>
    <source>
        <strain evidence="2 3">DSM 44581</strain>
    </source>
</reference>
<evidence type="ECO:0000313" key="3">
    <source>
        <dbReference type="Proteomes" id="UP001195724"/>
    </source>
</evidence>
<dbReference type="EMBL" id="JAFBCL010000001">
    <property type="protein sequence ID" value="MBM7811007.1"/>
    <property type="molecule type" value="Genomic_DNA"/>
</dbReference>
<comment type="caution">
    <text evidence="2">The sequence shown here is derived from an EMBL/GenBank/DDBJ whole genome shotgun (WGS) entry which is preliminary data.</text>
</comment>
<name>A0ABS2S442_9PSEU</name>
<sequence length="87" mass="8979">MSFQVAGTPGRAAAAAMVVTSGWPSLVVYLDPVNLAIHVPPFPGGPAVLARFCRELAREAAKVADHLEGRAGRHAMTEGAGDGQEQA</sequence>
<feature type="region of interest" description="Disordered" evidence="1">
    <location>
        <begin position="68"/>
        <end position="87"/>
    </location>
</feature>
<gene>
    <name evidence="2" type="ORF">JOE68_001872</name>
</gene>
<accession>A0ABS2S442</accession>
<keyword evidence="3" id="KW-1185">Reference proteome</keyword>
<protein>
    <submittedName>
        <fullName evidence="2">Uncharacterized protein</fullName>
    </submittedName>
</protein>
<organism evidence="2 3">
    <name type="scientific">Saccharothrix algeriensis</name>
    <dbReference type="NCBI Taxonomy" id="173560"/>
    <lineage>
        <taxon>Bacteria</taxon>
        <taxon>Bacillati</taxon>
        <taxon>Actinomycetota</taxon>
        <taxon>Actinomycetes</taxon>
        <taxon>Pseudonocardiales</taxon>
        <taxon>Pseudonocardiaceae</taxon>
        <taxon>Saccharothrix</taxon>
    </lineage>
</organism>
<dbReference type="RefSeq" id="WP_204841899.1">
    <property type="nucleotide sequence ID" value="NZ_JAFBCL010000001.1"/>
</dbReference>
<evidence type="ECO:0000256" key="1">
    <source>
        <dbReference type="SAM" id="MobiDB-lite"/>
    </source>
</evidence>